<dbReference type="Proteomes" id="UP001153269">
    <property type="component" value="Unassembled WGS sequence"/>
</dbReference>
<comment type="caution">
    <text evidence="1">The sequence shown here is derived from an EMBL/GenBank/DDBJ whole genome shotgun (WGS) entry which is preliminary data.</text>
</comment>
<evidence type="ECO:0000313" key="2">
    <source>
        <dbReference type="Proteomes" id="UP001153269"/>
    </source>
</evidence>
<proteinExistence type="predicted"/>
<sequence length="140" mass="15291">MGNTAAAPAWRDMQERQQQTVVCVAGGRGWFLAAADEAHLLAISPHHPFHKDLVCSPLRRQIIPSYTSIRVPCRCVSILVSSGISKPARTLPPQPASASPVNKLCSLILNYSFMSALGSKLYHKPNSDIHLEEDQGSRSM</sequence>
<name>A0A9N7VHF7_PLEPL</name>
<dbReference type="EMBL" id="CADEAL010004039">
    <property type="protein sequence ID" value="CAB1450049.1"/>
    <property type="molecule type" value="Genomic_DNA"/>
</dbReference>
<dbReference type="AlphaFoldDB" id="A0A9N7VHF7"/>
<reference evidence="1" key="1">
    <citation type="submission" date="2020-03" db="EMBL/GenBank/DDBJ databases">
        <authorList>
            <person name="Weist P."/>
        </authorList>
    </citation>
    <scope>NUCLEOTIDE SEQUENCE</scope>
</reference>
<organism evidence="1 2">
    <name type="scientific">Pleuronectes platessa</name>
    <name type="common">European plaice</name>
    <dbReference type="NCBI Taxonomy" id="8262"/>
    <lineage>
        <taxon>Eukaryota</taxon>
        <taxon>Metazoa</taxon>
        <taxon>Chordata</taxon>
        <taxon>Craniata</taxon>
        <taxon>Vertebrata</taxon>
        <taxon>Euteleostomi</taxon>
        <taxon>Actinopterygii</taxon>
        <taxon>Neopterygii</taxon>
        <taxon>Teleostei</taxon>
        <taxon>Neoteleostei</taxon>
        <taxon>Acanthomorphata</taxon>
        <taxon>Carangaria</taxon>
        <taxon>Pleuronectiformes</taxon>
        <taxon>Pleuronectoidei</taxon>
        <taxon>Pleuronectidae</taxon>
        <taxon>Pleuronectes</taxon>
    </lineage>
</organism>
<evidence type="ECO:0000313" key="1">
    <source>
        <dbReference type="EMBL" id="CAB1450049.1"/>
    </source>
</evidence>
<accession>A0A9N7VHF7</accession>
<gene>
    <name evidence="1" type="ORF">PLEPLA_LOCUS37738</name>
</gene>
<protein>
    <submittedName>
        <fullName evidence="1">Uncharacterized protein</fullName>
    </submittedName>
</protein>
<keyword evidence="2" id="KW-1185">Reference proteome</keyword>